<sequence length="128" mass="14129">MAPAPLVDITLLVAGNGKYYPKDGETVAVHYIMRRQDGTIIDNSYERAKPFTFGVSLGDVLPGWNEVVKQMSVGDKAECVLPPNLMYSAKGLPGLIEPNMNIHLEVELVSIQTSADTDQGNDKRRRNR</sequence>
<dbReference type="Pfam" id="PF00254">
    <property type="entry name" value="FKBP_C"/>
    <property type="match status" value="1"/>
</dbReference>
<comment type="caution">
    <text evidence="7">The sequence shown here is derived from an EMBL/GenBank/DDBJ whole genome shotgun (WGS) entry which is preliminary data.</text>
</comment>
<name>A0A830I3R3_9CHLO</name>
<protein>
    <recommendedName>
        <fullName evidence="2 5">peptidylprolyl isomerase</fullName>
        <ecNumber evidence="2 5">5.2.1.8</ecNumber>
    </recommendedName>
</protein>
<dbReference type="InterPro" id="IPR046357">
    <property type="entry name" value="PPIase_dom_sf"/>
</dbReference>
<organism evidence="7 8">
    <name type="scientific">Pycnococcus provasolii</name>
    <dbReference type="NCBI Taxonomy" id="41880"/>
    <lineage>
        <taxon>Eukaryota</taxon>
        <taxon>Viridiplantae</taxon>
        <taxon>Chlorophyta</taxon>
        <taxon>Pseudoscourfieldiophyceae</taxon>
        <taxon>Pseudoscourfieldiales</taxon>
        <taxon>Pycnococcaceae</taxon>
        <taxon>Pycnococcus</taxon>
    </lineage>
</organism>
<comment type="catalytic activity">
    <reaction evidence="1 5">
        <text>[protein]-peptidylproline (omega=180) = [protein]-peptidylproline (omega=0)</text>
        <dbReference type="Rhea" id="RHEA:16237"/>
        <dbReference type="Rhea" id="RHEA-COMP:10747"/>
        <dbReference type="Rhea" id="RHEA-COMP:10748"/>
        <dbReference type="ChEBI" id="CHEBI:83833"/>
        <dbReference type="ChEBI" id="CHEBI:83834"/>
        <dbReference type="EC" id="5.2.1.8"/>
    </reaction>
</comment>
<proteinExistence type="predicted"/>
<evidence type="ECO:0000256" key="4">
    <source>
        <dbReference type="ARBA" id="ARBA00023235"/>
    </source>
</evidence>
<evidence type="ECO:0000256" key="3">
    <source>
        <dbReference type="ARBA" id="ARBA00023110"/>
    </source>
</evidence>
<keyword evidence="8" id="KW-1185">Reference proteome</keyword>
<keyword evidence="3 5" id="KW-0697">Rotamase</keyword>
<dbReference type="GO" id="GO:0005737">
    <property type="term" value="C:cytoplasm"/>
    <property type="evidence" value="ECO:0007669"/>
    <property type="project" value="TreeGrafter"/>
</dbReference>
<dbReference type="Gene3D" id="3.10.50.40">
    <property type="match status" value="1"/>
</dbReference>
<dbReference type="InterPro" id="IPR050689">
    <property type="entry name" value="FKBP-type_PPIase"/>
</dbReference>
<dbReference type="GO" id="GO:0003755">
    <property type="term" value="F:peptidyl-prolyl cis-trans isomerase activity"/>
    <property type="evidence" value="ECO:0007669"/>
    <property type="project" value="UniProtKB-KW"/>
</dbReference>
<evidence type="ECO:0000256" key="1">
    <source>
        <dbReference type="ARBA" id="ARBA00000971"/>
    </source>
</evidence>
<evidence type="ECO:0000313" key="8">
    <source>
        <dbReference type="Proteomes" id="UP000660262"/>
    </source>
</evidence>
<dbReference type="EMBL" id="BNJQ01000041">
    <property type="protein sequence ID" value="GHP12361.1"/>
    <property type="molecule type" value="Genomic_DNA"/>
</dbReference>
<evidence type="ECO:0000256" key="5">
    <source>
        <dbReference type="PROSITE-ProRule" id="PRU00277"/>
    </source>
</evidence>
<dbReference type="PANTHER" id="PTHR10516">
    <property type="entry name" value="PEPTIDYL-PROLYL CIS-TRANS ISOMERASE"/>
    <property type="match status" value="1"/>
</dbReference>
<gene>
    <name evidence="7" type="ORF">PPROV_001108900</name>
</gene>
<evidence type="ECO:0000313" key="7">
    <source>
        <dbReference type="EMBL" id="GHP12361.1"/>
    </source>
</evidence>
<evidence type="ECO:0000259" key="6">
    <source>
        <dbReference type="PROSITE" id="PS50059"/>
    </source>
</evidence>
<dbReference type="OrthoDB" id="1902587at2759"/>
<dbReference type="PANTHER" id="PTHR10516:SF443">
    <property type="entry name" value="FK506-BINDING PROTEIN 59-RELATED"/>
    <property type="match status" value="1"/>
</dbReference>
<keyword evidence="4 5" id="KW-0413">Isomerase</keyword>
<dbReference type="Proteomes" id="UP000660262">
    <property type="component" value="Unassembled WGS sequence"/>
</dbReference>
<dbReference type="SUPFAM" id="SSF54534">
    <property type="entry name" value="FKBP-like"/>
    <property type="match status" value="1"/>
</dbReference>
<dbReference type="PROSITE" id="PS50059">
    <property type="entry name" value="FKBP_PPIASE"/>
    <property type="match status" value="1"/>
</dbReference>
<dbReference type="AlphaFoldDB" id="A0A830I3R3"/>
<evidence type="ECO:0000256" key="2">
    <source>
        <dbReference type="ARBA" id="ARBA00013194"/>
    </source>
</evidence>
<dbReference type="EC" id="5.2.1.8" evidence="2 5"/>
<reference evidence="7" key="1">
    <citation type="submission" date="2020-10" db="EMBL/GenBank/DDBJ databases">
        <title>Unveiling of a novel bifunctional photoreceptor, Dualchrome1, isolated from a cosmopolitan green alga.</title>
        <authorList>
            <person name="Suzuki S."/>
            <person name="Kawachi M."/>
        </authorList>
    </citation>
    <scope>NUCLEOTIDE SEQUENCE</scope>
    <source>
        <strain evidence="7">NIES 2893</strain>
    </source>
</reference>
<feature type="domain" description="PPIase FKBP-type" evidence="6">
    <location>
        <begin position="24"/>
        <end position="112"/>
    </location>
</feature>
<dbReference type="InterPro" id="IPR001179">
    <property type="entry name" value="PPIase_FKBP_dom"/>
</dbReference>
<accession>A0A830I3R3</accession>